<keyword evidence="2" id="KW-1185">Reference proteome</keyword>
<accession>A0A564Z7X4</accession>
<name>A0A564Z7X4_HYMDI</name>
<protein>
    <submittedName>
        <fullName evidence="1">Uncharacterized protein</fullName>
    </submittedName>
</protein>
<gene>
    <name evidence="1" type="ORF">WMSIL1_LOCUS13425</name>
</gene>
<proteinExistence type="predicted"/>
<evidence type="ECO:0000313" key="1">
    <source>
        <dbReference type="EMBL" id="VUZ55611.1"/>
    </source>
</evidence>
<dbReference type="AlphaFoldDB" id="A0A564Z7X4"/>
<organism evidence="1 2">
    <name type="scientific">Hymenolepis diminuta</name>
    <name type="common">Rat tapeworm</name>
    <dbReference type="NCBI Taxonomy" id="6216"/>
    <lineage>
        <taxon>Eukaryota</taxon>
        <taxon>Metazoa</taxon>
        <taxon>Spiralia</taxon>
        <taxon>Lophotrochozoa</taxon>
        <taxon>Platyhelminthes</taxon>
        <taxon>Cestoda</taxon>
        <taxon>Eucestoda</taxon>
        <taxon>Cyclophyllidea</taxon>
        <taxon>Hymenolepididae</taxon>
        <taxon>Hymenolepis</taxon>
    </lineage>
</organism>
<sequence length="52" mass="5787">MNIVCSQVAHPHRSEGLSVPLMIVAETLLTRLYWESVLSTLFLSFPTTVPSN</sequence>
<evidence type="ECO:0000313" key="2">
    <source>
        <dbReference type="Proteomes" id="UP000321570"/>
    </source>
</evidence>
<reference evidence="1 2" key="1">
    <citation type="submission" date="2019-07" db="EMBL/GenBank/DDBJ databases">
        <authorList>
            <person name="Jastrzebski P J."/>
            <person name="Paukszto L."/>
            <person name="Jastrzebski P J."/>
        </authorList>
    </citation>
    <scope>NUCLEOTIDE SEQUENCE [LARGE SCALE GENOMIC DNA]</scope>
    <source>
        <strain evidence="1 2">WMS-il1</strain>
    </source>
</reference>
<dbReference type="EMBL" id="CABIJS010000696">
    <property type="protein sequence ID" value="VUZ55611.1"/>
    <property type="molecule type" value="Genomic_DNA"/>
</dbReference>
<dbReference type="Proteomes" id="UP000321570">
    <property type="component" value="Unassembled WGS sequence"/>
</dbReference>